<dbReference type="STRING" id="447689.BA195_10630"/>
<evidence type="ECO:0000256" key="7">
    <source>
        <dbReference type="ARBA" id="ARBA00022679"/>
    </source>
</evidence>
<evidence type="ECO:0000259" key="13">
    <source>
        <dbReference type="Pfam" id="PF00905"/>
    </source>
</evidence>
<dbReference type="EC" id="2.4.99.28" evidence="10"/>
<dbReference type="InterPro" id="IPR011815">
    <property type="entry name" value="PBP_1c"/>
</dbReference>
<proteinExistence type="inferred from homology"/>
<keyword evidence="12" id="KW-0812">Transmembrane</keyword>
<dbReference type="OrthoDB" id="9766909at2"/>
<dbReference type="InterPro" id="IPR001460">
    <property type="entry name" value="PCN-bd_Tpept"/>
</dbReference>
<keyword evidence="6" id="KW-0328">Glycosyltransferase</keyword>
<evidence type="ECO:0000256" key="5">
    <source>
        <dbReference type="ARBA" id="ARBA00022670"/>
    </source>
</evidence>
<organism evidence="16 17">
    <name type="scientific">Tenacibaculum soleae</name>
    <dbReference type="NCBI Taxonomy" id="447689"/>
    <lineage>
        <taxon>Bacteria</taxon>
        <taxon>Pseudomonadati</taxon>
        <taxon>Bacteroidota</taxon>
        <taxon>Flavobacteriia</taxon>
        <taxon>Flavobacteriales</taxon>
        <taxon>Flavobacteriaceae</taxon>
        <taxon>Tenacibaculum</taxon>
    </lineage>
</organism>
<evidence type="ECO:0000256" key="10">
    <source>
        <dbReference type="ARBA" id="ARBA00044770"/>
    </source>
</evidence>
<feature type="domain" description="Penicillin-binding C-terminal" evidence="15">
    <location>
        <begin position="689"/>
        <end position="776"/>
    </location>
</feature>
<dbReference type="NCBIfam" id="TIGR02073">
    <property type="entry name" value="PBP_1c"/>
    <property type="match status" value="1"/>
</dbReference>
<evidence type="ECO:0000259" key="15">
    <source>
        <dbReference type="Pfam" id="PF06832"/>
    </source>
</evidence>
<dbReference type="GO" id="GO:0004180">
    <property type="term" value="F:carboxypeptidase activity"/>
    <property type="evidence" value="ECO:0007669"/>
    <property type="project" value="UniProtKB-KW"/>
</dbReference>
<evidence type="ECO:0000256" key="3">
    <source>
        <dbReference type="ARBA" id="ARBA00007739"/>
    </source>
</evidence>
<evidence type="ECO:0000256" key="1">
    <source>
        <dbReference type="ARBA" id="ARBA00004752"/>
    </source>
</evidence>
<dbReference type="SUPFAM" id="SSF53955">
    <property type="entry name" value="Lysozyme-like"/>
    <property type="match status" value="1"/>
</dbReference>
<evidence type="ECO:0000256" key="11">
    <source>
        <dbReference type="ARBA" id="ARBA00049902"/>
    </source>
</evidence>
<dbReference type="InterPro" id="IPR001264">
    <property type="entry name" value="Glyco_trans_51"/>
</dbReference>
<dbReference type="EMBL" id="MAKX01000013">
    <property type="protein sequence ID" value="OCK42619.1"/>
    <property type="molecule type" value="Genomic_DNA"/>
</dbReference>
<evidence type="ECO:0000313" key="17">
    <source>
        <dbReference type="Proteomes" id="UP000093186"/>
    </source>
</evidence>
<evidence type="ECO:0000256" key="6">
    <source>
        <dbReference type="ARBA" id="ARBA00022676"/>
    </source>
</evidence>
<feature type="domain" description="Glycosyl transferase family 51" evidence="14">
    <location>
        <begin position="59"/>
        <end position="223"/>
    </location>
</feature>
<evidence type="ECO:0000256" key="8">
    <source>
        <dbReference type="ARBA" id="ARBA00022801"/>
    </source>
</evidence>
<evidence type="ECO:0000256" key="2">
    <source>
        <dbReference type="ARBA" id="ARBA00007090"/>
    </source>
</evidence>
<feature type="transmembrane region" description="Helical" evidence="12">
    <location>
        <begin position="12"/>
        <end position="27"/>
    </location>
</feature>
<keyword evidence="4" id="KW-0121">Carboxypeptidase</keyword>
<comment type="pathway">
    <text evidence="1">Cell wall biogenesis; peptidoglycan biosynthesis.</text>
</comment>
<keyword evidence="17" id="KW-1185">Reference proteome</keyword>
<dbReference type="GO" id="GO:0006508">
    <property type="term" value="P:proteolysis"/>
    <property type="evidence" value="ECO:0007669"/>
    <property type="project" value="UniProtKB-KW"/>
</dbReference>
<gene>
    <name evidence="16" type="ORF">BA195_10630</name>
</gene>
<evidence type="ECO:0000256" key="9">
    <source>
        <dbReference type="ARBA" id="ARBA00023268"/>
    </source>
</evidence>
<dbReference type="Proteomes" id="UP000093186">
    <property type="component" value="Unassembled WGS sequence"/>
</dbReference>
<dbReference type="InterPro" id="IPR009647">
    <property type="entry name" value="PBP_C"/>
</dbReference>
<accession>A0A1B9XYL0</accession>
<evidence type="ECO:0000259" key="14">
    <source>
        <dbReference type="Pfam" id="PF00912"/>
    </source>
</evidence>
<dbReference type="GO" id="GO:0009252">
    <property type="term" value="P:peptidoglycan biosynthetic process"/>
    <property type="evidence" value="ECO:0007669"/>
    <property type="project" value="InterPro"/>
</dbReference>
<keyword evidence="7" id="KW-0808">Transferase</keyword>
<dbReference type="Pfam" id="PF00905">
    <property type="entry name" value="Transpeptidase"/>
    <property type="match status" value="1"/>
</dbReference>
<dbReference type="InterPro" id="IPR050396">
    <property type="entry name" value="Glycosyltr_51/Transpeptidase"/>
</dbReference>
<dbReference type="RefSeq" id="WP_068705350.1">
    <property type="nucleotide sequence ID" value="NZ_JAUOSW010000003.1"/>
</dbReference>
<comment type="similarity">
    <text evidence="2">In the C-terminal section; belongs to the transpeptidase family.</text>
</comment>
<comment type="caution">
    <text evidence="16">The sequence shown here is derived from an EMBL/GenBank/DDBJ whole genome shotgun (WGS) entry which is preliminary data.</text>
</comment>
<keyword evidence="9" id="KW-0511">Multifunctional enzyme</keyword>
<dbReference type="InterPro" id="IPR036950">
    <property type="entry name" value="PBP_transglycosylase"/>
</dbReference>
<comment type="catalytic activity">
    <reaction evidence="11">
        <text>[GlcNAc-(1-&gt;4)-Mur2Ac(oyl-L-Ala-gamma-D-Glu-L-Lys-D-Ala-D-Ala)](n)-di-trans,octa-cis-undecaprenyl diphosphate + beta-D-GlcNAc-(1-&gt;4)-Mur2Ac(oyl-L-Ala-gamma-D-Glu-L-Lys-D-Ala-D-Ala)-di-trans,octa-cis-undecaprenyl diphosphate = [GlcNAc-(1-&gt;4)-Mur2Ac(oyl-L-Ala-gamma-D-Glu-L-Lys-D-Ala-D-Ala)](n+1)-di-trans,octa-cis-undecaprenyl diphosphate + di-trans,octa-cis-undecaprenyl diphosphate + H(+)</text>
        <dbReference type="Rhea" id="RHEA:23708"/>
        <dbReference type="Rhea" id="RHEA-COMP:9602"/>
        <dbReference type="Rhea" id="RHEA-COMP:9603"/>
        <dbReference type="ChEBI" id="CHEBI:15378"/>
        <dbReference type="ChEBI" id="CHEBI:58405"/>
        <dbReference type="ChEBI" id="CHEBI:60033"/>
        <dbReference type="ChEBI" id="CHEBI:78435"/>
        <dbReference type="EC" id="2.4.99.28"/>
    </reaction>
</comment>
<dbReference type="AlphaFoldDB" id="A0A1B9XYL0"/>
<dbReference type="PANTHER" id="PTHR32282">
    <property type="entry name" value="BINDING PROTEIN TRANSPEPTIDASE, PUTATIVE-RELATED"/>
    <property type="match status" value="1"/>
</dbReference>
<dbReference type="GO" id="GO:0008955">
    <property type="term" value="F:peptidoglycan glycosyltransferase activity"/>
    <property type="evidence" value="ECO:0007669"/>
    <property type="project" value="UniProtKB-EC"/>
</dbReference>
<dbReference type="PANTHER" id="PTHR32282:SF15">
    <property type="entry name" value="PENICILLIN-BINDING PROTEIN 1C"/>
    <property type="match status" value="1"/>
</dbReference>
<keyword evidence="8" id="KW-0378">Hydrolase</keyword>
<evidence type="ECO:0000313" key="16">
    <source>
        <dbReference type="EMBL" id="OCK42619.1"/>
    </source>
</evidence>
<evidence type="ECO:0000256" key="4">
    <source>
        <dbReference type="ARBA" id="ARBA00022645"/>
    </source>
</evidence>
<dbReference type="InterPro" id="IPR023346">
    <property type="entry name" value="Lysozyme-like_dom_sf"/>
</dbReference>
<name>A0A1B9XYL0_9FLAO</name>
<dbReference type="Pfam" id="PF06832">
    <property type="entry name" value="BiPBP_C"/>
    <property type="match status" value="1"/>
</dbReference>
<dbReference type="SUPFAM" id="SSF56601">
    <property type="entry name" value="beta-lactamase/transpeptidase-like"/>
    <property type="match status" value="1"/>
</dbReference>
<feature type="domain" description="Penicillin-binding protein transpeptidase" evidence="13">
    <location>
        <begin position="300"/>
        <end position="560"/>
    </location>
</feature>
<dbReference type="Gene3D" id="3.40.710.10">
    <property type="entry name" value="DD-peptidase/beta-lactamase superfamily"/>
    <property type="match status" value="1"/>
</dbReference>
<reference evidence="16 17" key="1">
    <citation type="submission" date="2016-06" db="EMBL/GenBank/DDBJ databases">
        <title>Draft Genome Sequence of Tenacibaculum soleae UCD-KL19.</title>
        <authorList>
            <person name="Eisen J.A."/>
            <person name="Coil D.A."/>
            <person name="Lujan K.M."/>
        </authorList>
    </citation>
    <scope>NUCLEOTIDE SEQUENCE [LARGE SCALE GENOMIC DNA]</scope>
    <source>
        <strain evidence="16 17">UCD-KL19</strain>
    </source>
</reference>
<dbReference type="GO" id="GO:0030288">
    <property type="term" value="C:outer membrane-bounded periplasmic space"/>
    <property type="evidence" value="ECO:0007669"/>
    <property type="project" value="TreeGrafter"/>
</dbReference>
<keyword evidence="12" id="KW-0472">Membrane</keyword>
<dbReference type="GO" id="GO:0008658">
    <property type="term" value="F:penicillin binding"/>
    <property type="evidence" value="ECO:0007669"/>
    <property type="project" value="InterPro"/>
</dbReference>
<dbReference type="Gene3D" id="1.10.3810.10">
    <property type="entry name" value="Biosynthetic peptidoglycan transglycosylase-like"/>
    <property type="match status" value="1"/>
</dbReference>
<keyword evidence="12" id="KW-1133">Transmembrane helix</keyword>
<protein>
    <recommendedName>
        <fullName evidence="10">peptidoglycan glycosyltransferase</fullName>
        <ecNumber evidence="10">2.4.99.28</ecNumber>
    </recommendedName>
</protein>
<dbReference type="Pfam" id="PF00912">
    <property type="entry name" value="Transgly"/>
    <property type="match status" value="1"/>
</dbReference>
<evidence type="ECO:0000256" key="12">
    <source>
        <dbReference type="SAM" id="Phobius"/>
    </source>
</evidence>
<comment type="similarity">
    <text evidence="3">In the N-terminal section; belongs to the glycosyltransferase 51 family.</text>
</comment>
<sequence length="782" mass="88724">MNKVIYTIQKHKLKLLFISILSLVYYYCLPKKLFVTPIATVVTDKNNELLGAVIADDGQWRFPELDSVPVKFEQCILQFEDAYFYNHFGFNPVSIGKAFVENVKAKKVIRGGSTLTQQVIRLSRKNKKRSYFEKFQELILATRLEFRLSKKAILKLYASHAPFGGNVVGLEMASWRYFGLQSHQLSWAETATLAVLPNAPSLIYPGKNQQILKEKRNRLLKKLYETAIIDKTTFELSLLEEIPKKPYNLPTLAAHFVQEVAQKHKGKQLQSSLDIHLQKQVNSLVKKHYERQKQNEVYNMAVLVLDVKTRKILSYVGNSPTDKAHQKNVNNVISARSTGSTLKPFLYAQMLQSGAILPTQLVADVPTEIAGYTPKNFDLSFDGAVPANQALTRSLNIPSVRMLQSYGLEKFRADLNEYSIRDINKSANYYGLSLILGGAEASLWDLCKTFASYAGVINHYEQTKHNYYSNEFTEPSYIKSDKISFGNVQENETHIDAGVAFTTLNTLTEVNRPFTDQAWKYFDSSQKIGWKTGTSFGNKDAWAIGVTPKYVVGVWIGNSDGEGRPDLTGVGSAAPLMFNVFDVLPKSNWFLEPYEALVEENICQKSGYLALPICKSVVKRIPKNGVRAKPCPYHKQITVDLSEKHQVNSNCESVANMKTKTWFVLPPLMAHYYQQKNADYSILPNYRKDCNELLNNTMDFVFPTKYRSKISLTKGLNNKVNPVILKVTHANADALLYWYLNDVFIGETSQYHELAITPKRGNHKIIVIDNLGNEKTRFLEIL</sequence>
<keyword evidence="5" id="KW-0645">Protease</keyword>
<dbReference type="InterPro" id="IPR012338">
    <property type="entry name" value="Beta-lactam/transpept-like"/>
</dbReference>